<proteinExistence type="predicted"/>
<organism evidence="13 14">
    <name type="scientific">Leersia perrieri</name>
    <dbReference type="NCBI Taxonomy" id="77586"/>
    <lineage>
        <taxon>Eukaryota</taxon>
        <taxon>Viridiplantae</taxon>
        <taxon>Streptophyta</taxon>
        <taxon>Embryophyta</taxon>
        <taxon>Tracheophyta</taxon>
        <taxon>Spermatophyta</taxon>
        <taxon>Magnoliopsida</taxon>
        <taxon>Liliopsida</taxon>
        <taxon>Poales</taxon>
        <taxon>Poaceae</taxon>
        <taxon>BOP clade</taxon>
        <taxon>Oryzoideae</taxon>
        <taxon>Oryzeae</taxon>
        <taxon>Oryzinae</taxon>
        <taxon>Leersia</taxon>
    </lineage>
</organism>
<evidence type="ECO:0000256" key="7">
    <source>
        <dbReference type="ARBA" id="ARBA00022840"/>
    </source>
</evidence>
<evidence type="ECO:0000256" key="2">
    <source>
        <dbReference type="ARBA" id="ARBA00012513"/>
    </source>
</evidence>
<dbReference type="PROSITE" id="PS00108">
    <property type="entry name" value="PROTEIN_KINASE_ST"/>
    <property type="match status" value="1"/>
</dbReference>
<reference evidence="14" key="2">
    <citation type="submission" date="2013-12" db="EMBL/GenBank/DDBJ databases">
        <authorList>
            <person name="Yu Y."/>
            <person name="Lee S."/>
            <person name="de Baynast K."/>
            <person name="Wissotski M."/>
            <person name="Liu L."/>
            <person name="Talag J."/>
            <person name="Goicoechea J."/>
            <person name="Angelova A."/>
            <person name="Jetty R."/>
            <person name="Kudrna D."/>
            <person name="Golser W."/>
            <person name="Rivera L."/>
            <person name="Zhang J."/>
            <person name="Wing R."/>
        </authorList>
    </citation>
    <scope>NUCLEOTIDE SEQUENCE</scope>
</reference>
<dbReference type="Pfam" id="PF00069">
    <property type="entry name" value="Pkinase"/>
    <property type="match status" value="1"/>
</dbReference>
<dbReference type="Proteomes" id="UP000032180">
    <property type="component" value="Chromosome 6"/>
</dbReference>
<evidence type="ECO:0000256" key="4">
    <source>
        <dbReference type="ARBA" id="ARBA00022679"/>
    </source>
</evidence>
<comment type="subcellular location">
    <subcellularLocation>
        <location evidence="1">Cell membrane</location>
        <topology evidence="1">Single-pass membrane protein</topology>
    </subcellularLocation>
</comment>
<comment type="catalytic activity">
    <reaction evidence="11">
        <text>L-seryl-[protein] + ATP = O-phospho-L-seryl-[protein] + ADP + H(+)</text>
        <dbReference type="Rhea" id="RHEA:17989"/>
        <dbReference type="Rhea" id="RHEA-COMP:9863"/>
        <dbReference type="Rhea" id="RHEA-COMP:11604"/>
        <dbReference type="ChEBI" id="CHEBI:15378"/>
        <dbReference type="ChEBI" id="CHEBI:29999"/>
        <dbReference type="ChEBI" id="CHEBI:30616"/>
        <dbReference type="ChEBI" id="CHEBI:83421"/>
        <dbReference type="ChEBI" id="CHEBI:456216"/>
        <dbReference type="EC" id="2.7.11.1"/>
    </reaction>
</comment>
<dbReference type="GO" id="GO:0005524">
    <property type="term" value="F:ATP binding"/>
    <property type="evidence" value="ECO:0007669"/>
    <property type="project" value="UniProtKB-KW"/>
</dbReference>
<evidence type="ECO:0000256" key="11">
    <source>
        <dbReference type="ARBA" id="ARBA00048679"/>
    </source>
</evidence>
<dbReference type="InterPro" id="IPR047117">
    <property type="entry name" value="PERK1-13-like"/>
</dbReference>
<comment type="catalytic activity">
    <reaction evidence="10">
        <text>L-threonyl-[protein] + ATP = O-phospho-L-threonyl-[protein] + ADP + H(+)</text>
        <dbReference type="Rhea" id="RHEA:46608"/>
        <dbReference type="Rhea" id="RHEA-COMP:11060"/>
        <dbReference type="Rhea" id="RHEA-COMP:11605"/>
        <dbReference type="ChEBI" id="CHEBI:15378"/>
        <dbReference type="ChEBI" id="CHEBI:30013"/>
        <dbReference type="ChEBI" id="CHEBI:30616"/>
        <dbReference type="ChEBI" id="CHEBI:61977"/>
        <dbReference type="ChEBI" id="CHEBI:456216"/>
        <dbReference type="EC" id="2.7.11.1"/>
    </reaction>
</comment>
<dbReference type="SUPFAM" id="SSF56112">
    <property type="entry name" value="Protein kinase-like (PK-like)"/>
    <property type="match status" value="1"/>
</dbReference>
<dbReference type="eggNOG" id="ENOG502QQPF">
    <property type="taxonomic scope" value="Eukaryota"/>
</dbReference>
<evidence type="ECO:0000313" key="14">
    <source>
        <dbReference type="Proteomes" id="UP000032180"/>
    </source>
</evidence>
<dbReference type="HOGENOM" id="CLU_1333649_0_0_1"/>
<dbReference type="EnsemblPlants" id="LPERR06G15190.1">
    <property type="protein sequence ID" value="LPERR06G15190.1"/>
    <property type="gene ID" value="LPERR06G15190"/>
</dbReference>
<evidence type="ECO:0000256" key="3">
    <source>
        <dbReference type="ARBA" id="ARBA00022527"/>
    </source>
</evidence>
<dbReference type="AlphaFoldDB" id="A0A0D9WR73"/>
<dbReference type="PROSITE" id="PS50011">
    <property type="entry name" value="PROTEIN_KINASE_DOM"/>
    <property type="match status" value="1"/>
</dbReference>
<evidence type="ECO:0000256" key="10">
    <source>
        <dbReference type="ARBA" id="ARBA00047899"/>
    </source>
</evidence>
<dbReference type="InterPro" id="IPR000719">
    <property type="entry name" value="Prot_kinase_dom"/>
</dbReference>
<dbReference type="InterPro" id="IPR011009">
    <property type="entry name" value="Kinase-like_dom_sf"/>
</dbReference>
<accession>A0A0D9WR73</accession>
<keyword evidence="3" id="KW-0723">Serine/threonine-protein kinase</keyword>
<dbReference type="InterPro" id="IPR008271">
    <property type="entry name" value="Ser/Thr_kinase_AS"/>
</dbReference>
<protein>
    <recommendedName>
        <fullName evidence="2">non-specific serine/threonine protein kinase</fullName>
        <ecNumber evidence="2">2.7.11.1</ecNumber>
    </recommendedName>
</protein>
<evidence type="ECO:0000256" key="6">
    <source>
        <dbReference type="ARBA" id="ARBA00022741"/>
    </source>
</evidence>
<evidence type="ECO:0000259" key="12">
    <source>
        <dbReference type="PROSITE" id="PS50011"/>
    </source>
</evidence>
<keyword evidence="7" id="KW-0067">ATP-binding</keyword>
<dbReference type="Gramene" id="LPERR06G15190.1">
    <property type="protein sequence ID" value="LPERR06G15190.1"/>
    <property type="gene ID" value="LPERR06G15190"/>
</dbReference>
<name>A0A0D9WR73_9ORYZ</name>
<evidence type="ECO:0000256" key="8">
    <source>
        <dbReference type="ARBA" id="ARBA00022989"/>
    </source>
</evidence>
<evidence type="ECO:0000313" key="13">
    <source>
        <dbReference type="EnsemblPlants" id="LPERR06G15190.1"/>
    </source>
</evidence>
<reference evidence="13 14" key="1">
    <citation type="submission" date="2012-08" db="EMBL/GenBank/DDBJ databases">
        <title>Oryza genome evolution.</title>
        <authorList>
            <person name="Wing R.A."/>
        </authorList>
    </citation>
    <scope>NUCLEOTIDE SEQUENCE</scope>
</reference>
<keyword evidence="9" id="KW-0472">Membrane</keyword>
<evidence type="ECO:0000256" key="5">
    <source>
        <dbReference type="ARBA" id="ARBA00022692"/>
    </source>
</evidence>
<dbReference type="GO" id="GO:0005886">
    <property type="term" value="C:plasma membrane"/>
    <property type="evidence" value="ECO:0007669"/>
    <property type="project" value="UniProtKB-SubCell"/>
</dbReference>
<evidence type="ECO:0000256" key="9">
    <source>
        <dbReference type="ARBA" id="ARBA00023136"/>
    </source>
</evidence>
<dbReference type="Gene3D" id="1.10.510.10">
    <property type="entry name" value="Transferase(Phosphotransferase) domain 1"/>
    <property type="match status" value="1"/>
</dbReference>
<keyword evidence="5" id="KW-0812">Transmembrane</keyword>
<keyword evidence="3" id="KW-0418">Kinase</keyword>
<dbReference type="GO" id="GO:0004674">
    <property type="term" value="F:protein serine/threonine kinase activity"/>
    <property type="evidence" value="ECO:0007669"/>
    <property type="project" value="UniProtKB-KW"/>
</dbReference>
<keyword evidence="14" id="KW-1185">Reference proteome</keyword>
<feature type="domain" description="Protein kinase" evidence="12">
    <location>
        <begin position="1"/>
        <end position="206"/>
    </location>
</feature>
<dbReference type="PANTHER" id="PTHR47982">
    <property type="entry name" value="PROLINE-RICH RECEPTOR-LIKE PROTEIN KINASE PERK4"/>
    <property type="match status" value="1"/>
</dbReference>
<keyword evidence="6" id="KW-0547">Nucleotide-binding</keyword>
<dbReference type="STRING" id="77586.A0A0D9WR73"/>
<dbReference type="PANTHER" id="PTHR47982:SF70">
    <property type="entry name" value="PROTEIN KINASE SUPERFAMILY PROTEIN"/>
    <property type="match status" value="1"/>
</dbReference>
<dbReference type="EC" id="2.7.11.1" evidence="2"/>
<sequence length="206" mass="23076">MQKEQFQQSFLSNPELCSSNHFADYPVHNERYLKKRLLIFFLFLVHHDVKSSNIILDFEFKAKIANFSLAHTISKAGEPESISAMVRTFGYMDPEFGSSRKINEKVDGYSFGVVLLELTTGRYANGADGHENSAQWAWGNKIIIKTFNEGGIAGPITVNNNDAVQKLSEGCQIRKIKTKMKKDALECFKSSQFTFKSGVGTDGSSE</sequence>
<keyword evidence="8" id="KW-1133">Transmembrane helix</keyword>
<reference evidence="13" key="3">
    <citation type="submission" date="2015-04" db="UniProtKB">
        <authorList>
            <consortium name="EnsemblPlants"/>
        </authorList>
    </citation>
    <scope>IDENTIFICATION</scope>
</reference>
<evidence type="ECO:0000256" key="1">
    <source>
        <dbReference type="ARBA" id="ARBA00004162"/>
    </source>
</evidence>
<keyword evidence="4" id="KW-0808">Transferase</keyword>